<dbReference type="SUPFAM" id="SSF88659">
    <property type="entry name" value="Sigma3 and sigma4 domains of RNA polymerase sigma factors"/>
    <property type="match status" value="1"/>
</dbReference>
<proteinExistence type="inferred from homology"/>
<dbReference type="InterPro" id="IPR013325">
    <property type="entry name" value="RNA_pol_sigma_r2"/>
</dbReference>
<dbReference type="GO" id="GO:0006352">
    <property type="term" value="P:DNA-templated transcription initiation"/>
    <property type="evidence" value="ECO:0007669"/>
    <property type="project" value="InterPro"/>
</dbReference>
<dbReference type="GO" id="GO:0016987">
    <property type="term" value="F:sigma factor activity"/>
    <property type="evidence" value="ECO:0007669"/>
    <property type="project" value="UniProtKB-KW"/>
</dbReference>
<evidence type="ECO:0000259" key="8">
    <source>
        <dbReference type="Pfam" id="PF08281"/>
    </source>
</evidence>
<dbReference type="Gene3D" id="1.10.10.10">
    <property type="entry name" value="Winged helix-like DNA-binding domain superfamily/Winged helix DNA-binding domain"/>
    <property type="match status" value="1"/>
</dbReference>
<evidence type="ECO:0000313" key="10">
    <source>
        <dbReference type="Proteomes" id="UP000037179"/>
    </source>
</evidence>
<evidence type="ECO:0000256" key="3">
    <source>
        <dbReference type="ARBA" id="ARBA00023082"/>
    </source>
</evidence>
<feature type="domain" description="RNA polymerase sigma-70 region 2" evidence="7">
    <location>
        <begin position="38"/>
        <end position="101"/>
    </location>
</feature>
<gene>
    <name evidence="9" type="ORF">NSK11_contig00102-0018</name>
</gene>
<dbReference type="PANTHER" id="PTHR43133:SF8">
    <property type="entry name" value="RNA POLYMERASE SIGMA FACTOR HI_1459-RELATED"/>
    <property type="match status" value="1"/>
</dbReference>
<dbReference type="CDD" id="cd06171">
    <property type="entry name" value="Sigma70_r4"/>
    <property type="match status" value="1"/>
</dbReference>
<keyword evidence="3" id="KW-0731">Sigma factor</keyword>
<comment type="caution">
    <text evidence="9">The sequence shown here is derived from an EMBL/GenBank/DDBJ whole genome shotgun (WGS) entry which is preliminary data.</text>
</comment>
<evidence type="ECO:0000256" key="6">
    <source>
        <dbReference type="SAM" id="MobiDB-lite"/>
    </source>
</evidence>
<sequence>MVRGVESERRTRPATSSGSGRELRLVAGDSYASWEAVYRDNVTWVYALMFGKVGNKPDAEDLTAEVFTAALKPLRITASAPEVRAYLRATARTVLAAHWKARMGREITTIEGDIADDPPEELPDSGAEGRAKAVLAELPDRYRAILELRFLQGLSVKEAAQSLGVTVANAKVLQLRALQMASQRNERGVR</sequence>
<reference evidence="9 10" key="2">
    <citation type="journal article" date="2016" name="Genome Announc.">
        <title>Draft Genome Sequence of Erythromycin- and Oxytetracycline-Sensitive Nocardia seriolae Strain U-1 (NBRC 110359).</title>
        <authorList>
            <person name="Imajoh M."/>
            <person name="Sukeda M."/>
            <person name="Shimizu M."/>
            <person name="Yamane J."/>
            <person name="Ohnishi K."/>
            <person name="Oshima S."/>
        </authorList>
    </citation>
    <scope>NUCLEOTIDE SEQUENCE [LARGE SCALE GENOMIC DNA]</scope>
    <source>
        <strain evidence="9 10">U-1</strain>
    </source>
</reference>
<dbReference type="EMBL" id="BBYQ01000102">
    <property type="protein sequence ID" value="GAP31059.1"/>
    <property type="molecule type" value="Genomic_DNA"/>
</dbReference>
<dbReference type="SUPFAM" id="SSF88946">
    <property type="entry name" value="Sigma2 domain of RNA polymerase sigma factors"/>
    <property type="match status" value="1"/>
</dbReference>
<protein>
    <submittedName>
        <fullName evidence="9">RNA polymerase sigma factor</fullName>
    </submittedName>
</protein>
<dbReference type="NCBIfam" id="TIGR02937">
    <property type="entry name" value="sigma70-ECF"/>
    <property type="match status" value="1"/>
</dbReference>
<dbReference type="InterPro" id="IPR039425">
    <property type="entry name" value="RNA_pol_sigma-70-like"/>
</dbReference>
<feature type="region of interest" description="Disordered" evidence="6">
    <location>
        <begin position="1"/>
        <end position="20"/>
    </location>
</feature>
<dbReference type="PANTHER" id="PTHR43133">
    <property type="entry name" value="RNA POLYMERASE ECF-TYPE SIGMA FACTO"/>
    <property type="match status" value="1"/>
</dbReference>
<dbReference type="Proteomes" id="UP000037179">
    <property type="component" value="Unassembled WGS sequence"/>
</dbReference>
<dbReference type="InterPro" id="IPR007627">
    <property type="entry name" value="RNA_pol_sigma70_r2"/>
</dbReference>
<dbReference type="AlphaFoldDB" id="A0A0B8NLX7"/>
<feature type="compositionally biased region" description="Basic and acidic residues" evidence="6">
    <location>
        <begin position="1"/>
        <end position="11"/>
    </location>
</feature>
<name>A0A0B8NLX7_9NOCA</name>
<keyword evidence="5" id="KW-0804">Transcription</keyword>
<keyword evidence="4" id="KW-0238">DNA-binding</keyword>
<feature type="domain" description="RNA polymerase sigma factor 70 region 4 type 2" evidence="8">
    <location>
        <begin position="133"/>
        <end position="179"/>
    </location>
</feature>
<reference evidence="10" key="1">
    <citation type="submission" date="2015-07" db="EMBL/GenBank/DDBJ databases">
        <title>Nocardia seriolae U-1 whole genome shotgun sequence.</title>
        <authorList>
            <person name="Imajoh M."/>
            <person name="Fukumoto Y."/>
            <person name="Sukeda M."/>
            <person name="Yamane J."/>
            <person name="Yamasaki K."/>
            <person name="Shimizu M."/>
            <person name="Ohnishi K."/>
            <person name="Oshima S."/>
        </authorList>
    </citation>
    <scope>NUCLEOTIDE SEQUENCE [LARGE SCALE GENOMIC DNA]</scope>
    <source>
        <strain evidence="10">U-1</strain>
    </source>
</reference>
<dbReference type="InterPro" id="IPR036388">
    <property type="entry name" value="WH-like_DNA-bd_sf"/>
</dbReference>
<accession>A0A0B8NLX7</accession>
<dbReference type="GeneID" id="93376545"/>
<evidence type="ECO:0000256" key="4">
    <source>
        <dbReference type="ARBA" id="ARBA00023125"/>
    </source>
</evidence>
<dbReference type="GO" id="GO:0003677">
    <property type="term" value="F:DNA binding"/>
    <property type="evidence" value="ECO:0007669"/>
    <property type="project" value="UniProtKB-KW"/>
</dbReference>
<comment type="similarity">
    <text evidence="1">Belongs to the sigma-70 factor family. ECF subfamily.</text>
</comment>
<evidence type="ECO:0000313" key="9">
    <source>
        <dbReference type="EMBL" id="GAP31059.1"/>
    </source>
</evidence>
<dbReference type="InterPro" id="IPR013324">
    <property type="entry name" value="RNA_pol_sigma_r3/r4-like"/>
</dbReference>
<evidence type="ECO:0000259" key="7">
    <source>
        <dbReference type="Pfam" id="PF04542"/>
    </source>
</evidence>
<dbReference type="Pfam" id="PF04542">
    <property type="entry name" value="Sigma70_r2"/>
    <property type="match status" value="1"/>
</dbReference>
<dbReference type="RefSeq" id="WP_081986138.1">
    <property type="nucleotide sequence ID" value="NZ_AP017900.1"/>
</dbReference>
<evidence type="ECO:0000256" key="1">
    <source>
        <dbReference type="ARBA" id="ARBA00010641"/>
    </source>
</evidence>
<keyword evidence="10" id="KW-1185">Reference proteome</keyword>
<dbReference type="InterPro" id="IPR013249">
    <property type="entry name" value="RNA_pol_sigma70_r4_t2"/>
</dbReference>
<organism evidence="9 10">
    <name type="scientific">Nocardia seriolae</name>
    <dbReference type="NCBI Taxonomy" id="37332"/>
    <lineage>
        <taxon>Bacteria</taxon>
        <taxon>Bacillati</taxon>
        <taxon>Actinomycetota</taxon>
        <taxon>Actinomycetes</taxon>
        <taxon>Mycobacteriales</taxon>
        <taxon>Nocardiaceae</taxon>
        <taxon>Nocardia</taxon>
    </lineage>
</organism>
<evidence type="ECO:0000256" key="5">
    <source>
        <dbReference type="ARBA" id="ARBA00023163"/>
    </source>
</evidence>
<evidence type="ECO:0000256" key="2">
    <source>
        <dbReference type="ARBA" id="ARBA00023015"/>
    </source>
</evidence>
<dbReference type="Gene3D" id="1.10.1740.10">
    <property type="match status" value="1"/>
</dbReference>
<dbReference type="Pfam" id="PF08281">
    <property type="entry name" value="Sigma70_r4_2"/>
    <property type="match status" value="1"/>
</dbReference>
<dbReference type="InterPro" id="IPR014284">
    <property type="entry name" value="RNA_pol_sigma-70_dom"/>
</dbReference>
<keyword evidence="2" id="KW-0805">Transcription regulation</keyword>